<reference evidence="2" key="2">
    <citation type="journal article" date="2021" name="PeerJ">
        <title>Extensive microbial diversity within the chicken gut microbiome revealed by metagenomics and culture.</title>
        <authorList>
            <person name="Gilroy R."/>
            <person name="Ravi A."/>
            <person name="Getino M."/>
            <person name="Pursley I."/>
            <person name="Horton D.L."/>
            <person name="Alikhan N.F."/>
            <person name="Baker D."/>
            <person name="Gharbi K."/>
            <person name="Hall N."/>
            <person name="Watson M."/>
            <person name="Adriaenssens E.M."/>
            <person name="Foster-Nyarko E."/>
            <person name="Jarju S."/>
            <person name="Secka A."/>
            <person name="Antonio M."/>
            <person name="Oren A."/>
            <person name="Chaudhuri R.R."/>
            <person name="La Ragione R."/>
            <person name="Hildebrand F."/>
            <person name="Pallen M.J."/>
        </authorList>
    </citation>
    <scope>NUCLEOTIDE SEQUENCE</scope>
    <source>
        <strain evidence="2">13766</strain>
    </source>
</reference>
<dbReference type="SUPFAM" id="SSF51658">
    <property type="entry name" value="Xylose isomerase-like"/>
    <property type="match status" value="1"/>
</dbReference>
<dbReference type="InterPro" id="IPR050312">
    <property type="entry name" value="IolE/XylAMocC-like"/>
</dbReference>
<dbReference type="InterPro" id="IPR036237">
    <property type="entry name" value="Xyl_isomerase-like_sf"/>
</dbReference>
<keyword evidence="2" id="KW-0413">Isomerase</keyword>
<evidence type="ECO:0000313" key="2">
    <source>
        <dbReference type="EMBL" id="HIS92494.1"/>
    </source>
</evidence>
<dbReference type="AlphaFoldDB" id="A0A9D1FZX3"/>
<feature type="domain" description="Xylose isomerase-like TIM barrel" evidence="1">
    <location>
        <begin position="25"/>
        <end position="251"/>
    </location>
</feature>
<dbReference type="Gene3D" id="3.20.20.150">
    <property type="entry name" value="Divalent-metal-dependent TIM barrel enzymes"/>
    <property type="match status" value="1"/>
</dbReference>
<gene>
    <name evidence="2" type="ORF">IAA84_05685</name>
</gene>
<evidence type="ECO:0000313" key="3">
    <source>
        <dbReference type="Proteomes" id="UP000824140"/>
    </source>
</evidence>
<accession>A0A9D1FZX3</accession>
<dbReference type="PANTHER" id="PTHR12110:SF41">
    <property type="entry name" value="INOSOSE DEHYDRATASE"/>
    <property type="match status" value="1"/>
</dbReference>
<proteinExistence type="predicted"/>
<dbReference type="EMBL" id="DVJN01000112">
    <property type="protein sequence ID" value="HIS92494.1"/>
    <property type="molecule type" value="Genomic_DNA"/>
</dbReference>
<dbReference type="InterPro" id="IPR013022">
    <property type="entry name" value="Xyl_isomerase-like_TIM-brl"/>
</dbReference>
<protein>
    <submittedName>
        <fullName evidence="2">Sugar phosphate isomerase/epimerase</fullName>
    </submittedName>
</protein>
<organism evidence="2 3">
    <name type="scientific">Candidatus Alectryocaccomicrobium excrementavium</name>
    <dbReference type="NCBI Taxonomy" id="2840668"/>
    <lineage>
        <taxon>Bacteria</taxon>
        <taxon>Bacillati</taxon>
        <taxon>Bacillota</taxon>
        <taxon>Clostridia</taxon>
        <taxon>Candidatus Alectryocaccomicrobium</taxon>
    </lineage>
</organism>
<reference evidence="2" key="1">
    <citation type="submission" date="2020-10" db="EMBL/GenBank/DDBJ databases">
        <authorList>
            <person name="Gilroy R."/>
        </authorList>
    </citation>
    <scope>NUCLEOTIDE SEQUENCE</scope>
    <source>
        <strain evidence="2">13766</strain>
    </source>
</reference>
<dbReference type="Proteomes" id="UP000824140">
    <property type="component" value="Unassembled WGS sequence"/>
</dbReference>
<dbReference type="PANTHER" id="PTHR12110">
    <property type="entry name" value="HYDROXYPYRUVATE ISOMERASE"/>
    <property type="match status" value="1"/>
</dbReference>
<sequence length="274" mass="30234">MKKALIGYQVYSARDDAQKDLYGTLKALKEMGYDGVEFAGFYGHSAQEVRAMLDDLKLIGISNHLPFAQIEADMFGEIAYHLTIGCKYIAVPFLDEATRPGSAGFAHAINVIYRFGQLCREADIQLLYHNHDFEFITLSGQYGLDFLYSSVPACVLQTEIDTCWVKYAGLDPAEYVRKYAGRCPVVHLKDYVGRRAGQPYALINADGSDDGGAKSEGDFEFRPVGHGCQNVKSIVDAGLESGAKWFIVEQDLSVGRTPLEAAKMSRDTLFALGL</sequence>
<name>A0A9D1FZX3_9FIRM</name>
<evidence type="ECO:0000259" key="1">
    <source>
        <dbReference type="Pfam" id="PF01261"/>
    </source>
</evidence>
<dbReference type="GO" id="GO:0016853">
    <property type="term" value="F:isomerase activity"/>
    <property type="evidence" value="ECO:0007669"/>
    <property type="project" value="UniProtKB-KW"/>
</dbReference>
<dbReference type="Pfam" id="PF01261">
    <property type="entry name" value="AP_endonuc_2"/>
    <property type="match status" value="1"/>
</dbReference>
<comment type="caution">
    <text evidence="2">The sequence shown here is derived from an EMBL/GenBank/DDBJ whole genome shotgun (WGS) entry which is preliminary data.</text>
</comment>